<feature type="transmembrane region" description="Helical" evidence="1">
    <location>
        <begin position="85"/>
        <end position="106"/>
    </location>
</feature>
<dbReference type="Pfam" id="PF09335">
    <property type="entry name" value="VTT_dom"/>
    <property type="match status" value="1"/>
</dbReference>
<accession>A0A6S6S7Y7</accession>
<feature type="transmembrane region" description="Helical" evidence="1">
    <location>
        <begin position="12"/>
        <end position="35"/>
    </location>
</feature>
<feature type="transmembrane region" description="Helical" evidence="1">
    <location>
        <begin position="161"/>
        <end position="181"/>
    </location>
</feature>
<keyword evidence="1" id="KW-0472">Membrane</keyword>
<dbReference type="InterPro" id="IPR051311">
    <property type="entry name" value="DedA_domain"/>
</dbReference>
<feature type="transmembrane region" description="Helical" evidence="1">
    <location>
        <begin position="127"/>
        <end position="149"/>
    </location>
</feature>
<gene>
    <name evidence="3" type="ORF">HELGO_WM2716</name>
</gene>
<keyword evidence="1" id="KW-1133">Transmembrane helix</keyword>
<name>A0A6S6S7Y7_9BACT</name>
<evidence type="ECO:0000313" key="3">
    <source>
        <dbReference type="EMBL" id="CAA6803903.1"/>
    </source>
</evidence>
<evidence type="ECO:0000256" key="1">
    <source>
        <dbReference type="SAM" id="Phobius"/>
    </source>
</evidence>
<evidence type="ECO:0000259" key="2">
    <source>
        <dbReference type="Pfam" id="PF09335"/>
    </source>
</evidence>
<reference evidence="3" key="1">
    <citation type="submission" date="2020-01" db="EMBL/GenBank/DDBJ databases">
        <authorList>
            <person name="Meier V. D."/>
            <person name="Meier V D."/>
        </authorList>
    </citation>
    <scope>NUCLEOTIDE SEQUENCE</scope>
    <source>
        <strain evidence="3">HLG_WM_MAG_12</strain>
    </source>
</reference>
<dbReference type="EMBL" id="CACVAW010000010">
    <property type="protein sequence ID" value="CAA6803903.1"/>
    <property type="molecule type" value="Genomic_DNA"/>
</dbReference>
<dbReference type="AlphaFoldDB" id="A0A6S6S7Y7"/>
<keyword evidence="1" id="KW-0812">Transmembrane</keyword>
<dbReference type="InterPro" id="IPR032816">
    <property type="entry name" value="VTT_dom"/>
</dbReference>
<feature type="transmembrane region" description="Helical" evidence="1">
    <location>
        <begin position="42"/>
        <end position="65"/>
    </location>
</feature>
<organism evidence="3">
    <name type="scientific">uncultured Campylobacterales bacterium</name>
    <dbReference type="NCBI Taxonomy" id="352960"/>
    <lineage>
        <taxon>Bacteria</taxon>
        <taxon>Pseudomonadati</taxon>
        <taxon>Campylobacterota</taxon>
        <taxon>Epsilonproteobacteria</taxon>
        <taxon>Campylobacterales</taxon>
        <taxon>environmental samples</taxon>
    </lineage>
</organism>
<dbReference type="GO" id="GO:0005886">
    <property type="term" value="C:plasma membrane"/>
    <property type="evidence" value="ECO:0007669"/>
    <property type="project" value="TreeGrafter"/>
</dbReference>
<proteinExistence type="predicted"/>
<feature type="domain" description="VTT" evidence="2">
    <location>
        <begin position="41"/>
        <end position="145"/>
    </location>
</feature>
<dbReference type="PANTHER" id="PTHR42709:SF2">
    <property type="entry name" value="INNER MEMBRANE PROTEIN YOHD"/>
    <property type="match status" value="1"/>
</dbReference>
<sequence>MEEIFVNLLKEYGYVILYFWSILEGESGIIITSIISTTTDQLNIFLIVFVAALGGFTGDQIYFLITRYNKKIVHKKLYRQRRKFALAHILLRKYGWLIIFCQRFLYGLRIVMPMAIGLTSYKYKTYVIINFISSLVWATIIATLTSIFKDHIMNIFNVLKINWPITLVVILIILYAVLYYFRHKTKRKPRFQNLMNKLHLKEKNELNN</sequence>
<dbReference type="PANTHER" id="PTHR42709">
    <property type="entry name" value="ALKALINE PHOSPHATASE LIKE PROTEIN"/>
    <property type="match status" value="1"/>
</dbReference>
<protein>
    <submittedName>
        <fullName evidence="3">Membrane protein DedA, SNARE-associated domain</fullName>
    </submittedName>
</protein>